<dbReference type="OrthoDB" id="193795at2"/>
<dbReference type="InterPro" id="IPR050900">
    <property type="entry name" value="Transposase_IS3/IS150/IS904"/>
</dbReference>
<name>A0A5R8KGC7_9BACT</name>
<dbReference type="AlphaFoldDB" id="A0A5R8KGC7"/>
<feature type="domain" description="Integrase catalytic" evidence="1">
    <location>
        <begin position="132"/>
        <end position="286"/>
    </location>
</feature>
<dbReference type="RefSeq" id="WP_138085571.1">
    <property type="nucleotide sequence ID" value="NZ_VAUV01000005.1"/>
</dbReference>
<dbReference type="InterPro" id="IPR001584">
    <property type="entry name" value="Integrase_cat-core"/>
</dbReference>
<dbReference type="PANTHER" id="PTHR46889">
    <property type="entry name" value="TRANSPOSASE INSF FOR INSERTION SEQUENCE IS3B-RELATED"/>
    <property type="match status" value="1"/>
</dbReference>
<organism evidence="2 3">
    <name type="scientific">Phragmitibacter flavus</name>
    <dbReference type="NCBI Taxonomy" id="2576071"/>
    <lineage>
        <taxon>Bacteria</taxon>
        <taxon>Pseudomonadati</taxon>
        <taxon>Verrucomicrobiota</taxon>
        <taxon>Verrucomicrobiia</taxon>
        <taxon>Verrucomicrobiales</taxon>
        <taxon>Verrucomicrobiaceae</taxon>
        <taxon>Phragmitibacter</taxon>
    </lineage>
</organism>
<dbReference type="Proteomes" id="UP000306196">
    <property type="component" value="Unassembled WGS sequence"/>
</dbReference>
<gene>
    <name evidence="2" type="ORF">FEM03_07455</name>
</gene>
<evidence type="ECO:0000313" key="2">
    <source>
        <dbReference type="EMBL" id="TLD71358.1"/>
    </source>
</evidence>
<evidence type="ECO:0000259" key="1">
    <source>
        <dbReference type="PROSITE" id="PS50994"/>
    </source>
</evidence>
<dbReference type="Pfam" id="PF00665">
    <property type="entry name" value="rve"/>
    <property type="match status" value="1"/>
</dbReference>
<dbReference type="EMBL" id="VAUV01000005">
    <property type="protein sequence ID" value="TLD71358.1"/>
    <property type="molecule type" value="Genomic_DNA"/>
</dbReference>
<dbReference type="Pfam" id="PF13333">
    <property type="entry name" value="rve_2"/>
    <property type="match status" value="1"/>
</dbReference>
<dbReference type="SUPFAM" id="SSF53098">
    <property type="entry name" value="Ribonuclease H-like"/>
    <property type="match status" value="1"/>
</dbReference>
<dbReference type="PROSITE" id="PS50994">
    <property type="entry name" value="INTEGRASE"/>
    <property type="match status" value="1"/>
</dbReference>
<dbReference type="Gene3D" id="3.30.420.10">
    <property type="entry name" value="Ribonuclease H-like superfamily/Ribonuclease H"/>
    <property type="match status" value="1"/>
</dbReference>
<dbReference type="InterPro" id="IPR036397">
    <property type="entry name" value="RNaseH_sf"/>
</dbReference>
<sequence length="286" mass="32713">MKDSWTPPDQRDAVVNFLKRMNALTLLPMGNLLRWCELCPRKFARWRERYGKANEHNALVPRDHWLEASEKQAIISYAQAHPLEGYRALTFMMLDANVAAVAPATTYRVLKSAGLIGPTGGRPSKKGTGFVQPLAPHEHWHVDFSYLNIGGAFYFLCAVLDGCSRHIVAWDIRPTMREIDGEIVLQKAREAHPQARPRVISDQGSQFKSREFKTFINQWQASHVMTSPYYPQSNGKLERFHKTLKTQAIHPKTPLDLQDAKRITGDFIEYYNTQRLHSAIEHVYSG</sequence>
<keyword evidence="3" id="KW-1185">Reference proteome</keyword>
<evidence type="ECO:0000313" key="3">
    <source>
        <dbReference type="Proteomes" id="UP000306196"/>
    </source>
</evidence>
<proteinExistence type="predicted"/>
<reference evidence="2 3" key="1">
    <citation type="submission" date="2019-05" db="EMBL/GenBank/DDBJ databases">
        <title>Verrucobacter flavum gen. nov., sp. nov. a new member of the family Verrucomicrobiaceae.</title>
        <authorList>
            <person name="Szuroczki S."/>
            <person name="Abbaszade G."/>
            <person name="Szabo A."/>
            <person name="Felfoldi T."/>
            <person name="Schumann P."/>
            <person name="Boka K."/>
            <person name="Keki Z."/>
            <person name="Toumi M."/>
            <person name="Toth E."/>
        </authorList>
    </citation>
    <scope>NUCLEOTIDE SEQUENCE [LARGE SCALE GENOMIC DNA]</scope>
    <source>
        <strain evidence="2 3">MG-N-17</strain>
    </source>
</reference>
<dbReference type="GO" id="GO:0015074">
    <property type="term" value="P:DNA integration"/>
    <property type="evidence" value="ECO:0007669"/>
    <property type="project" value="InterPro"/>
</dbReference>
<dbReference type="InterPro" id="IPR012337">
    <property type="entry name" value="RNaseH-like_sf"/>
</dbReference>
<comment type="caution">
    <text evidence="2">The sequence shown here is derived from an EMBL/GenBank/DDBJ whole genome shotgun (WGS) entry which is preliminary data.</text>
</comment>
<protein>
    <submittedName>
        <fullName evidence="2">DDE-type integrase/transposase/recombinase</fullName>
    </submittedName>
</protein>
<dbReference type="PANTHER" id="PTHR46889:SF4">
    <property type="entry name" value="TRANSPOSASE INSO FOR INSERTION SEQUENCE ELEMENT IS911B-RELATED"/>
    <property type="match status" value="1"/>
</dbReference>
<dbReference type="GO" id="GO:0003676">
    <property type="term" value="F:nucleic acid binding"/>
    <property type="evidence" value="ECO:0007669"/>
    <property type="project" value="InterPro"/>
</dbReference>
<accession>A0A5R8KGC7</accession>